<dbReference type="Gene3D" id="3.40.630.30">
    <property type="match status" value="1"/>
</dbReference>
<dbReference type="SUPFAM" id="SSF55729">
    <property type="entry name" value="Acyl-CoA N-acyltransferases (Nat)"/>
    <property type="match status" value="1"/>
</dbReference>
<dbReference type="InterPro" id="IPR016181">
    <property type="entry name" value="Acyl_CoA_acyltransferase"/>
</dbReference>
<dbReference type="Proteomes" id="UP001230065">
    <property type="component" value="Unassembled WGS sequence"/>
</dbReference>
<organism evidence="1 2">
    <name type="scientific">Actinomyces oris</name>
    <dbReference type="NCBI Taxonomy" id="544580"/>
    <lineage>
        <taxon>Bacteria</taxon>
        <taxon>Bacillati</taxon>
        <taxon>Actinomycetota</taxon>
        <taxon>Actinomycetes</taxon>
        <taxon>Actinomycetales</taxon>
        <taxon>Actinomycetaceae</taxon>
        <taxon>Actinomyces</taxon>
    </lineage>
</organism>
<dbReference type="AlphaFoldDB" id="A0AAW8L8Q5"/>
<sequence length="48" mass="5212">MIALIEAGNATSVHLHERYGFTTVGTVPQAGEKRGQILDLTLMSRSLQ</sequence>
<reference evidence="1" key="1">
    <citation type="submission" date="2022-06" db="EMBL/GenBank/DDBJ databases">
        <title>Draft Genome Sequences of Three Actinomyces oris Strains, Isolated from Healthy Human Feces.</title>
        <authorList>
            <person name="Ye Y."/>
            <person name="Liu C."/>
            <person name="Zhao J."/>
            <person name="Xu J."/>
            <person name="Huang H."/>
            <person name="Wang B."/>
            <person name="Wei J."/>
            <person name="Jing X."/>
        </authorList>
    </citation>
    <scope>NUCLEOTIDE SEQUENCE</scope>
    <source>
        <strain evidence="1">CNGBCC1803727</strain>
    </source>
</reference>
<protein>
    <recommendedName>
        <fullName evidence="3">N-acetyltransferase domain-containing protein</fullName>
    </recommendedName>
</protein>
<proteinExistence type="predicted"/>
<dbReference type="EMBL" id="JAMZMF010000003">
    <property type="protein sequence ID" value="MDR0176900.1"/>
    <property type="molecule type" value="Genomic_DNA"/>
</dbReference>
<name>A0AAW8L8Q5_9ACTO</name>
<evidence type="ECO:0008006" key="3">
    <source>
        <dbReference type="Google" id="ProtNLM"/>
    </source>
</evidence>
<gene>
    <name evidence="1" type="ORF">RF687_02920</name>
</gene>
<evidence type="ECO:0000313" key="1">
    <source>
        <dbReference type="EMBL" id="MDR0176900.1"/>
    </source>
</evidence>
<accession>A0AAW8L8Q5</accession>
<comment type="caution">
    <text evidence="1">The sequence shown here is derived from an EMBL/GenBank/DDBJ whole genome shotgun (WGS) entry which is preliminary data.</text>
</comment>
<dbReference type="RefSeq" id="WP_256694323.1">
    <property type="nucleotide sequence ID" value="NZ_JAMZMF010000003.1"/>
</dbReference>
<evidence type="ECO:0000313" key="2">
    <source>
        <dbReference type="Proteomes" id="UP001230065"/>
    </source>
</evidence>